<dbReference type="RefSeq" id="WP_268074143.1">
    <property type="nucleotide sequence ID" value="NZ_CP109965.1"/>
</dbReference>
<keyword evidence="7 9" id="KW-1133">Transmembrane helix</keyword>
<evidence type="ECO:0000313" key="11">
    <source>
        <dbReference type="EMBL" id="WAJ69849.1"/>
    </source>
</evidence>
<evidence type="ECO:0000259" key="10">
    <source>
        <dbReference type="Pfam" id="PF02501"/>
    </source>
</evidence>
<keyword evidence="4 9" id="KW-0488">Methylation</keyword>
<dbReference type="NCBIfam" id="TIGR01707">
    <property type="entry name" value="gspI"/>
    <property type="match status" value="1"/>
</dbReference>
<keyword evidence="3" id="KW-1003">Cell membrane</keyword>
<dbReference type="Pfam" id="PF02501">
    <property type="entry name" value="T2SSI"/>
    <property type="match status" value="1"/>
</dbReference>
<dbReference type="Gene3D" id="3.30.1300.30">
    <property type="entry name" value="GSPII I/J protein-like"/>
    <property type="match status" value="1"/>
</dbReference>
<dbReference type="EMBL" id="CP109965">
    <property type="protein sequence ID" value="WAJ69849.1"/>
    <property type="molecule type" value="Genomic_DNA"/>
</dbReference>
<evidence type="ECO:0000256" key="8">
    <source>
        <dbReference type="ARBA" id="ARBA00023136"/>
    </source>
</evidence>
<feature type="transmembrane region" description="Helical" evidence="9">
    <location>
        <begin position="12"/>
        <end position="30"/>
    </location>
</feature>
<dbReference type="InterPro" id="IPR003413">
    <property type="entry name" value="T2SS_GspI_C"/>
</dbReference>
<dbReference type="InterPro" id="IPR010052">
    <property type="entry name" value="T2SS_protein-GspI"/>
</dbReference>
<keyword evidence="8 9" id="KW-0472">Membrane</keyword>
<comment type="PTM">
    <text evidence="9">Cleaved by prepilin peptidase.</text>
</comment>
<dbReference type="NCBIfam" id="TIGR02532">
    <property type="entry name" value="IV_pilin_GFxxxE"/>
    <property type="match status" value="1"/>
</dbReference>
<accession>A0ABY7AK38</accession>
<dbReference type="PANTHER" id="PTHR38779:SF2">
    <property type="entry name" value="TYPE II SECRETION SYSTEM PROTEIN I-RELATED"/>
    <property type="match status" value="1"/>
</dbReference>
<name>A0ABY7AK38_9ALTE</name>
<dbReference type="Proteomes" id="UP001163726">
    <property type="component" value="Chromosome"/>
</dbReference>
<comment type="subunit">
    <text evidence="9">Type II secretion is composed of four main components: the outer membrane complex, the inner membrane complex, the cytoplasmic secretion ATPase and the periplasm-spanning pseudopilus.</text>
</comment>
<keyword evidence="12" id="KW-1185">Reference proteome</keyword>
<evidence type="ECO:0000256" key="4">
    <source>
        <dbReference type="ARBA" id="ARBA00022481"/>
    </source>
</evidence>
<feature type="domain" description="Type II secretion system protein GspI C-terminal" evidence="10">
    <location>
        <begin position="43"/>
        <end position="122"/>
    </location>
</feature>
<dbReference type="InterPro" id="IPR012902">
    <property type="entry name" value="N_methyl_site"/>
</dbReference>
<evidence type="ECO:0000256" key="5">
    <source>
        <dbReference type="ARBA" id="ARBA00022519"/>
    </source>
</evidence>
<evidence type="ECO:0000256" key="2">
    <source>
        <dbReference type="ARBA" id="ARBA00008358"/>
    </source>
</evidence>
<comment type="function">
    <text evidence="9">Component of the type II secretion system required for the energy-dependent secretion of extracellular factors such as proteases and toxins from the periplasm.</text>
</comment>
<comment type="similarity">
    <text evidence="2 9">Belongs to the GSP I family.</text>
</comment>
<evidence type="ECO:0000256" key="9">
    <source>
        <dbReference type="RuleBase" id="RU368030"/>
    </source>
</evidence>
<evidence type="ECO:0000256" key="3">
    <source>
        <dbReference type="ARBA" id="ARBA00022475"/>
    </source>
</evidence>
<keyword evidence="5 9" id="KW-0997">Cell inner membrane</keyword>
<comment type="subcellular location">
    <subcellularLocation>
        <location evidence="1 9">Cell inner membrane</location>
        <topology evidence="1 9">Single-pass membrane protein</topology>
    </subcellularLocation>
</comment>
<dbReference type="Pfam" id="PF07963">
    <property type="entry name" value="N_methyl"/>
    <property type="match status" value="1"/>
</dbReference>
<dbReference type="PANTHER" id="PTHR38779">
    <property type="entry name" value="TYPE II SECRETION SYSTEM PROTEIN I-RELATED"/>
    <property type="match status" value="1"/>
</dbReference>
<sequence>MKRINNKRGFTILEVIVAMAILATAGVAIVQSSSVHINNQDRLQQLMIGNWVANNQLNTLLIEKEWPIKKNKKGDAEMAGTTWYWQQKVVETSFGEELVAVTISVYSDAGYESYVTEMTSYIGKP</sequence>
<evidence type="ECO:0000256" key="7">
    <source>
        <dbReference type="ARBA" id="ARBA00022989"/>
    </source>
</evidence>
<proteinExistence type="inferred from homology"/>
<dbReference type="SUPFAM" id="SSF54523">
    <property type="entry name" value="Pili subunits"/>
    <property type="match status" value="1"/>
</dbReference>
<keyword evidence="6 9" id="KW-0812">Transmembrane</keyword>
<evidence type="ECO:0000256" key="6">
    <source>
        <dbReference type="ARBA" id="ARBA00022692"/>
    </source>
</evidence>
<reference evidence="11" key="1">
    <citation type="submission" date="2022-10" db="EMBL/GenBank/DDBJ databases">
        <title>Catenovulum adriacola sp. nov. isolated in the Harbour of Susak.</title>
        <authorList>
            <person name="Schoch T."/>
            <person name="Reich S.J."/>
            <person name="Stoeferle S."/>
            <person name="Flaiz M."/>
            <person name="Kazda M."/>
            <person name="Riedel C.U."/>
            <person name="Duerre P."/>
        </authorList>
    </citation>
    <scope>NUCLEOTIDE SEQUENCE</scope>
    <source>
        <strain evidence="11">TS8</strain>
    </source>
</reference>
<protein>
    <recommendedName>
        <fullName evidence="9">Type II secretion system protein I</fullName>
        <shortName evidence="9">T2SS minor pseudopilin I</shortName>
    </recommendedName>
</protein>
<gene>
    <name evidence="11" type="primary">gspI</name>
    <name evidence="11" type="ORF">OLW01_11910</name>
</gene>
<dbReference type="InterPro" id="IPR045584">
    <property type="entry name" value="Pilin-like"/>
</dbReference>
<organism evidence="11 12">
    <name type="scientific">Catenovulum adriaticum</name>
    <dbReference type="NCBI Taxonomy" id="2984846"/>
    <lineage>
        <taxon>Bacteria</taxon>
        <taxon>Pseudomonadati</taxon>
        <taxon>Pseudomonadota</taxon>
        <taxon>Gammaproteobacteria</taxon>
        <taxon>Alteromonadales</taxon>
        <taxon>Alteromonadaceae</taxon>
        <taxon>Catenovulum</taxon>
    </lineage>
</organism>
<evidence type="ECO:0000256" key="1">
    <source>
        <dbReference type="ARBA" id="ARBA00004377"/>
    </source>
</evidence>
<evidence type="ECO:0000313" key="12">
    <source>
        <dbReference type="Proteomes" id="UP001163726"/>
    </source>
</evidence>